<protein>
    <submittedName>
        <fullName evidence="1">Uncharacterized protein</fullName>
    </submittedName>
</protein>
<dbReference type="EMBL" id="JBJUIK010000005">
    <property type="protein sequence ID" value="KAL3527950.1"/>
    <property type="molecule type" value="Genomic_DNA"/>
</dbReference>
<proteinExistence type="predicted"/>
<evidence type="ECO:0000313" key="1">
    <source>
        <dbReference type="EMBL" id="KAL3527950.1"/>
    </source>
</evidence>
<keyword evidence="2" id="KW-1185">Reference proteome</keyword>
<dbReference type="Proteomes" id="UP001630127">
    <property type="component" value="Unassembled WGS sequence"/>
</dbReference>
<accession>A0ABD3ABM1</accession>
<reference evidence="1 2" key="1">
    <citation type="submission" date="2024-11" db="EMBL/GenBank/DDBJ databases">
        <title>A near-complete genome assembly of Cinchona calisaya.</title>
        <authorList>
            <person name="Lian D.C."/>
            <person name="Zhao X.W."/>
            <person name="Wei L."/>
        </authorList>
    </citation>
    <scope>NUCLEOTIDE SEQUENCE [LARGE SCALE GENOMIC DNA]</scope>
    <source>
        <tissue evidence="1">Nenye</tissue>
    </source>
</reference>
<sequence>MKNISLSIDGLDGCVPSNYSFFFIDELICLSASFCCQLNILCSAINYVYKFSLPSCLISPSFFSYVRQFLVTIIPKHSLASSCNLFSPLLFLCVESSCNNFT</sequence>
<organism evidence="1 2">
    <name type="scientific">Cinchona calisaya</name>
    <dbReference type="NCBI Taxonomy" id="153742"/>
    <lineage>
        <taxon>Eukaryota</taxon>
        <taxon>Viridiplantae</taxon>
        <taxon>Streptophyta</taxon>
        <taxon>Embryophyta</taxon>
        <taxon>Tracheophyta</taxon>
        <taxon>Spermatophyta</taxon>
        <taxon>Magnoliopsida</taxon>
        <taxon>eudicotyledons</taxon>
        <taxon>Gunneridae</taxon>
        <taxon>Pentapetalae</taxon>
        <taxon>asterids</taxon>
        <taxon>lamiids</taxon>
        <taxon>Gentianales</taxon>
        <taxon>Rubiaceae</taxon>
        <taxon>Cinchonoideae</taxon>
        <taxon>Cinchoneae</taxon>
        <taxon>Cinchona</taxon>
    </lineage>
</organism>
<name>A0ABD3ABM1_9GENT</name>
<gene>
    <name evidence="1" type="ORF">ACH5RR_012606</name>
</gene>
<dbReference type="AlphaFoldDB" id="A0ABD3ABM1"/>
<evidence type="ECO:0000313" key="2">
    <source>
        <dbReference type="Proteomes" id="UP001630127"/>
    </source>
</evidence>
<comment type="caution">
    <text evidence="1">The sequence shown here is derived from an EMBL/GenBank/DDBJ whole genome shotgun (WGS) entry which is preliminary data.</text>
</comment>